<reference evidence="3" key="1">
    <citation type="submission" date="2006-03" db="EMBL/GenBank/DDBJ databases">
        <title>Complete genome sequence of Gemmatimonas aurantiaca T-27 that represents a novel phylum Gemmatimonadetes.</title>
        <authorList>
            <person name="Takasaki K."/>
            <person name="Ichikawa N."/>
            <person name="Miura H."/>
            <person name="Matsushita S."/>
            <person name="Watanabe Y."/>
            <person name="Oguchi A."/>
            <person name="Ankai A."/>
            <person name="Yashiro I."/>
            <person name="Takahashi M."/>
            <person name="Terui Y."/>
            <person name="Fukui S."/>
            <person name="Yokoyama H."/>
            <person name="Tanikawa S."/>
            <person name="Hanada S."/>
            <person name="Kamagata Y."/>
            <person name="Fujita N."/>
        </authorList>
    </citation>
    <scope>NUCLEOTIDE SEQUENCE [LARGE SCALE GENOMIC DNA]</scope>
    <source>
        <strain evidence="3">T-27 / DSM 14586 / JCM 11422 / NBRC 100505</strain>
    </source>
</reference>
<accession>C1A670</accession>
<evidence type="ECO:0000259" key="1">
    <source>
        <dbReference type="Pfam" id="PF09992"/>
    </source>
</evidence>
<feature type="domain" description="Phosphodiester glycosidase" evidence="1">
    <location>
        <begin position="247"/>
        <end position="420"/>
    </location>
</feature>
<dbReference type="Pfam" id="PF09992">
    <property type="entry name" value="NAGPA"/>
    <property type="match status" value="1"/>
</dbReference>
<dbReference type="AlphaFoldDB" id="C1A670"/>
<evidence type="ECO:0000313" key="3">
    <source>
        <dbReference type="Proteomes" id="UP000002209"/>
    </source>
</evidence>
<organism evidence="2 3">
    <name type="scientific">Gemmatimonas aurantiaca (strain DSM 14586 / JCM 11422 / NBRC 100505 / T-27)</name>
    <dbReference type="NCBI Taxonomy" id="379066"/>
    <lineage>
        <taxon>Bacteria</taxon>
        <taxon>Pseudomonadati</taxon>
        <taxon>Gemmatimonadota</taxon>
        <taxon>Gemmatimonadia</taxon>
        <taxon>Gemmatimonadales</taxon>
        <taxon>Gemmatimonadaceae</taxon>
        <taxon>Gemmatimonas</taxon>
    </lineage>
</organism>
<name>C1A670_GEMAT</name>
<protein>
    <recommendedName>
        <fullName evidence="1">Phosphodiester glycosidase domain-containing protein</fullName>
    </recommendedName>
</protein>
<dbReference type="InterPro" id="IPR018711">
    <property type="entry name" value="NAGPA"/>
</dbReference>
<keyword evidence="3" id="KW-1185">Reference proteome</keyword>
<dbReference type="STRING" id="379066.GAU_0688"/>
<sequence length="426" mass="45824">MVELLHPKYREKAGVTSISLRTGAQPSNSRMAMTFLIVGALSACRPAAGTPADVRPSLNQLAPGLRHEVRLDPRGPWRFHIVEIDLQNPALSLDVVRAKDALQGRERTSLMAKRVQSDTSRVRVAVNADFFDLATGENENNQVLGGEWWKGLPLTDSPYDTYDNVHGQVAIDPAGGLTFGRFILDARAWTRTSAVPVLSINSKPKGRYESTALYTARYGATAPTDTGRVAELRLRPIGVRGDTLLYAAPDTASSRSGGAIPRDGALLVGTGDRAAGVAAMSRFDTVRVHLNTWPRLTSQRAPKAVIGGWPLVLQDGENVAARAATLEGTISRNAEARHPRTAIAVSRSGQTAWLVTVDGRATNSVGMTLVELAEFLRTLGAWHALNFDGGGSTTMVIDGRVVNVPTDAAGEREVGNALIVRERTRR</sequence>
<dbReference type="PANTHER" id="PTHR40446:SF2">
    <property type="entry name" value="N-ACETYLGLUCOSAMINE-1-PHOSPHODIESTER ALPHA-N-ACETYLGLUCOSAMINIDASE"/>
    <property type="match status" value="1"/>
</dbReference>
<dbReference type="eggNOG" id="COG4632">
    <property type="taxonomic scope" value="Bacteria"/>
</dbReference>
<dbReference type="EMBL" id="AP009153">
    <property type="protein sequence ID" value="BAH37730.1"/>
    <property type="molecule type" value="Genomic_DNA"/>
</dbReference>
<evidence type="ECO:0000313" key="2">
    <source>
        <dbReference type="EMBL" id="BAH37730.1"/>
    </source>
</evidence>
<gene>
    <name evidence="2" type="ordered locus">GAU_0688</name>
</gene>
<dbReference type="PANTHER" id="PTHR40446">
    <property type="entry name" value="N-ACETYLGLUCOSAMINE-1-PHOSPHODIESTER ALPHA-N-ACETYLGLUCOSAMINIDASE"/>
    <property type="match status" value="1"/>
</dbReference>
<dbReference type="HOGENOM" id="CLU_723153_0_0_0"/>
<dbReference type="Proteomes" id="UP000002209">
    <property type="component" value="Chromosome"/>
</dbReference>
<dbReference type="OrthoDB" id="9791820at2"/>
<dbReference type="KEGG" id="gau:GAU_0688"/>
<proteinExistence type="predicted"/>